<organism evidence="2 3">
    <name type="scientific">Luteitalea pratensis</name>
    <dbReference type="NCBI Taxonomy" id="1855912"/>
    <lineage>
        <taxon>Bacteria</taxon>
        <taxon>Pseudomonadati</taxon>
        <taxon>Acidobacteriota</taxon>
        <taxon>Vicinamibacteria</taxon>
        <taxon>Vicinamibacterales</taxon>
        <taxon>Vicinamibacteraceae</taxon>
        <taxon>Luteitalea</taxon>
    </lineage>
</organism>
<dbReference type="AlphaFoldDB" id="A0A143PEF2"/>
<proteinExistence type="predicted"/>
<feature type="compositionally biased region" description="Low complexity" evidence="1">
    <location>
        <begin position="138"/>
        <end position="154"/>
    </location>
</feature>
<feature type="compositionally biased region" description="Basic and acidic residues" evidence="1">
    <location>
        <begin position="155"/>
        <end position="173"/>
    </location>
</feature>
<gene>
    <name evidence="2" type="ORF">LuPra_00091</name>
</gene>
<dbReference type="EMBL" id="CP015136">
    <property type="protein sequence ID" value="AMY06927.1"/>
    <property type="molecule type" value="Genomic_DNA"/>
</dbReference>
<accession>A0A143PEF2</accession>
<feature type="region of interest" description="Disordered" evidence="1">
    <location>
        <begin position="81"/>
        <end position="106"/>
    </location>
</feature>
<evidence type="ECO:0000256" key="1">
    <source>
        <dbReference type="SAM" id="MobiDB-lite"/>
    </source>
</evidence>
<feature type="region of interest" description="Disordered" evidence="1">
    <location>
        <begin position="194"/>
        <end position="221"/>
    </location>
</feature>
<evidence type="ECO:0000313" key="2">
    <source>
        <dbReference type="EMBL" id="AMY06927.1"/>
    </source>
</evidence>
<reference evidence="3" key="2">
    <citation type="submission" date="2016-04" db="EMBL/GenBank/DDBJ databases">
        <title>First Complete Genome Sequence of a Subdivision 6 Acidobacterium.</title>
        <authorList>
            <person name="Huang S."/>
            <person name="Vieira S."/>
            <person name="Bunk B."/>
            <person name="Riedel T."/>
            <person name="Sproeer C."/>
            <person name="Overmann J."/>
        </authorList>
    </citation>
    <scope>NUCLEOTIDE SEQUENCE [LARGE SCALE GENOMIC DNA]</scope>
    <source>
        <strain evidence="3">DSM 100886 HEG_-6_39</strain>
    </source>
</reference>
<keyword evidence="3" id="KW-1185">Reference proteome</keyword>
<dbReference type="KEGG" id="abac:LuPra_00091"/>
<reference evidence="2 3" key="1">
    <citation type="journal article" date="2016" name="Genome Announc.">
        <title>First Complete Genome Sequence of a Subdivision 6 Acidobacterium Strain.</title>
        <authorList>
            <person name="Huang S."/>
            <person name="Vieira S."/>
            <person name="Bunk B."/>
            <person name="Riedel T."/>
            <person name="Sproer C."/>
            <person name="Overmann J."/>
        </authorList>
    </citation>
    <scope>NUCLEOTIDE SEQUENCE [LARGE SCALE GENOMIC DNA]</scope>
    <source>
        <strain evidence="3">DSM 100886 HEG_-6_39</strain>
    </source>
</reference>
<evidence type="ECO:0000313" key="3">
    <source>
        <dbReference type="Proteomes" id="UP000076079"/>
    </source>
</evidence>
<dbReference type="Proteomes" id="UP000076079">
    <property type="component" value="Chromosome"/>
</dbReference>
<feature type="region of interest" description="Disordered" evidence="1">
    <location>
        <begin position="128"/>
        <end position="175"/>
    </location>
</feature>
<name>A0A143PEF2_LUTPR</name>
<protein>
    <submittedName>
        <fullName evidence="2">Uncharacterized protein</fullName>
    </submittedName>
</protein>
<sequence>MRSTYCSAAVENRIGILVEEGNALTWARPTISTCRKTCVRNSTPEHFVAPASWPKDTPESVSARPVLTAPARIHGTITDRRPEVDGYSRSLRWRDPPAGGRLRSQSSVELAADAPLRVRAGIRACRHSSRYSGGSTNGAVGSQGAGPAAQQRAPSPEDREEIRGVGDCDHDLSRSSGHQVGYVARLGLAGCGANPCSTSLKVPPPVPPAVSPAASREDSWR</sequence>